<keyword evidence="3" id="KW-0998">Cell outer membrane</keyword>
<keyword evidence="7" id="KW-1185">Reference proteome</keyword>
<evidence type="ECO:0000256" key="1">
    <source>
        <dbReference type="ARBA" id="ARBA00022729"/>
    </source>
</evidence>
<dbReference type="InterPro" id="IPR017689">
    <property type="entry name" value="BamD"/>
</dbReference>
<dbReference type="STRING" id="990371.SAMN05421813_1471"/>
<protein>
    <submittedName>
        <fullName evidence="6">Outer membrane protein assembly factor BamD</fullName>
    </submittedName>
</protein>
<evidence type="ECO:0000313" key="7">
    <source>
        <dbReference type="Proteomes" id="UP000199226"/>
    </source>
</evidence>
<reference evidence="7" key="1">
    <citation type="submission" date="2016-10" db="EMBL/GenBank/DDBJ databases">
        <authorList>
            <person name="Varghese N."/>
            <person name="Submissions S."/>
        </authorList>
    </citation>
    <scope>NUCLEOTIDE SEQUENCE [LARGE SCALE GENOMIC DNA]</scope>
    <source>
        <strain evidence="7">DSM 24536</strain>
    </source>
</reference>
<dbReference type="PROSITE" id="PS51257">
    <property type="entry name" value="PROKAR_LIPOPROTEIN"/>
    <property type="match status" value="1"/>
</dbReference>
<dbReference type="Proteomes" id="UP000199226">
    <property type="component" value="Unassembled WGS sequence"/>
</dbReference>
<gene>
    <name evidence="6" type="ORF">SAMN05421813_1471</name>
</gene>
<dbReference type="InterPro" id="IPR039565">
    <property type="entry name" value="BamD-like"/>
</dbReference>
<dbReference type="Pfam" id="PF13525">
    <property type="entry name" value="YfiO"/>
    <property type="match status" value="1"/>
</dbReference>
<evidence type="ECO:0000256" key="2">
    <source>
        <dbReference type="ARBA" id="ARBA00023136"/>
    </source>
</evidence>
<evidence type="ECO:0000259" key="5">
    <source>
        <dbReference type="Pfam" id="PF13525"/>
    </source>
</evidence>
<name>A0A1G9YYX0_9SPHI</name>
<proteinExistence type="predicted"/>
<feature type="domain" description="Outer membrane lipoprotein BamD-like" evidence="5">
    <location>
        <begin position="36"/>
        <end position="221"/>
    </location>
</feature>
<dbReference type="NCBIfam" id="TIGR03302">
    <property type="entry name" value="OM_YfiO"/>
    <property type="match status" value="1"/>
</dbReference>
<evidence type="ECO:0000313" key="6">
    <source>
        <dbReference type="EMBL" id="SDN13536.1"/>
    </source>
</evidence>
<keyword evidence="1" id="KW-0732">Signal</keyword>
<feature type="coiled-coil region" evidence="4">
    <location>
        <begin position="273"/>
        <end position="310"/>
    </location>
</feature>
<dbReference type="RefSeq" id="WP_090707193.1">
    <property type="nucleotide sequence ID" value="NZ_FNHH01000047.1"/>
</dbReference>
<dbReference type="EMBL" id="FNHH01000047">
    <property type="protein sequence ID" value="SDN13536.1"/>
    <property type="molecule type" value="Genomic_DNA"/>
</dbReference>
<evidence type="ECO:0000256" key="4">
    <source>
        <dbReference type="SAM" id="Coils"/>
    </source>
</evidence>
<dbReference type="InterPro" id="IPR011990">
    <property type="entry name" value="TPR-like_helical_dom_sf"/>
</dbReference>
<organism evidence="6 7">
    <name type="scientific">Daejeonella rubra</name>
    <dbReference type="NCBI Taxonomy" id="990371"/>
    <lineage>
        <taxon>Bacteria</taxon>
        <taxon>Pseudomonadati</taxon>
        <taxon>Bacteroidota</taxon>
        <taxon>Sphingobacteriia</taxon>
        <taxon>Sphingobacteriales</taxon>
        <taxon>Sphingobacteriaceae</taxon>
        <taxon>Daejeonella</taxon>
    </lineage>
</organism>
<keyword evidence="4" id="KW-0175">Coiled coil</keyword>
<dbReference type="OrthoDB" id="9770761at2"/>
<keyword evidence="2" id="KW-0472">Membrane</keyword>
<accession>A0A1G9YYX0</accession>
<dbReference type="AlphaFoldDB" id="A0A1G9YYX0"/>
<sequence>MFKNKLKVTLSILLLIIVAFAGCKSKYEKLRASSDTAKKYREAVRLYDKKDYSKALGLFDDLVQKYRGTAEAEDLSYYFAYTNYKLKDYTTARYHFKTFADTYASSAKAEECRFMAAYCFYLESPVFSLDQENTIKAIESLQLFINLYPKSDRVAEASKLISNLRDKLEMKSYANAKLFLDIGDYKSAVIAFRNSASDFPDTKYAEEMEFLTIKAQALYAKASLEMKQEERYNEAINLFAEFAKNYPSSKYLKEGEEIKKNSEKAIIDVKKLIAIQEAEMKILQDKAKAAEAATKAKSAEETKKEETKNK</sequence>
<evidence type="ECO:0000256" key="3">
    <source>
        <dbReference type="ARBA" id="ARBA00023237"/>
    </source>
</evidence>
<dbReference type="Gene3D" id="1.25.40.10">
    <property type="entry name" value="Tetratricopeptide repeat domain"/>
    <property type="match status" value="1"/>
</dbReference>
<dbReference type="SUPFAM" id="SSF48452">
    <property type="entry name" value="TPR-like"/>
    <property type="match status" value="1"/>
</dbReference>